<dbReference type="Gene3D" id="3.90.550.10">
    <property type="entry name" value="Spore Coat Polysaccharide Biosynthesis Protein SpsA, Chain A"/>
    <property type="match status" value="1"/>
</dbReference>
<dbReference type="AlphaFoldDB" id="A0A9P5Z534"/>
<dbReference type="Gene3D" id="2.160.10.10">
    <property type="entry name" value="Hexapeptide repeat proteins"/>
    <property type="match status" value="1"/>
</dbReference>
<dbReference type="GO" id="GO:0002183">
    <property type="term" value="P:cytoplasmic translational initiation"/>
    <property type="evidence" value="ECO:0007669"/>
    <property type="project" value="TreeGrafter"/>
</dbReference>
<dbReference type="GO" id="GO:0005085">
    <property type="term" value="F:guanyl-nucleotide exchange factor activity"/>
    <property type="evidence" value="ECO:0007669"/>
    <property type="project" value="TreeGrafter"/>
</dbReference>
<evidence type="ECO:0000256" key="3">
    <source>
        <dbReference type="ARBA" id="ARBA00022490"/>
    </source>
</evidence>
<dbReference type="PANTHER" id="PTHR45989">
    <property type="entry name" value="TRANSLATION INITIATION FACTOR EIF-2B SUBUNIT GAMMA"/>
    <property type="match status" value="1"/>
</dbReference>
<feature type="domain" description="EIF2B subunit epsilon/gamma LbH" evidence="11">
    <location>
        <begin position="372"/>
        <end position="460"/>
    </location>
</feature>
<feature type="non-terminal residue" evidence="12">
    <location>
        <position position="1"/>
    </location>
</feature>
<evidence type="ECO:0000256" key="2">
    <source>
        <dbReference type="ARBA" id="ARBA00007878"/>
    </source>
</evidence>
<dbReference type="EMBL" id="MU155177">
    <property type="protein sequence ID" value="KAF9481563.1"/>
    <property type="molecule type" value="Genomic_DNA"/>
</dbReference>
<dbReference type="Pfam" id="PF25084">
    <property type="entry name" value="LbH_EIF2B"/>
    <property type="match status" value="1"/>
</dbReference>
<dbReference type="GO" id="GO:0005829">
    <property type="term" value="C:cytosol"/>
    <property type="evidence" value="ECO:0007669"/>
    <property type="project" value="UniProtKB-SubCell"/>
</dbReference>
<evidence type="ECO:0000256" key="4">
    <source>
        <dbReference type="ARBA" id="ARBA00022540"/>
    </source>
</evidence>
<dbReference type="PANTHER" id="PTHR45989:SF1">
    <property type="entry name" value="TRANSLATION INITIATION FACTOR EIF-2B SUBUNIT GAMMA"/>
    <property type="match status" value="1"/>
</dbReference>
<gene>
    <name evidence="12" type="ORF">BDN70DRAFT_524994</name>
</gene>
<keyword evidence="3" id="KW-0963">Cytoplasm</keyword>
<feature type="domain" description="Nucleotidyl transferase" evidence="10">
    <location>
        <begin position="18"/>
        <end position="146"/>
    </location>
</feature>
<reference evidence="12" key="1">
    <citation type="submission" date="2020-11" db="EMBL/GenBank/DDBJ databases">
        <authorList>
            <consortium name="DOE Joint Genome Institute"/>
            <person name="Ahrendt S."/>
            <person name="Riley R."/>
            <person name="Andreopoulos W."/>
            <person name="Labutti K."/>
            <person name="Pangilinan J."/>
            <person name="Ruiz-Duenas F.J."/>
            <person name="Barrasa J.M."/>
            <person name="Sanchez-Garcia M."/>
            <person name="Camarero S."/>
            <person name="Miyauchi S."/>
            <person name="Serrano A."/>
            <person name="Linde D."/>
            <person name="Babiker R."/>
            <person name="Drula E."/>
            <person name="Ayuso-Fernandez I."/>
            <person name="Pacheco R."/>
            <person name="Padilla G."/>
            <person name="Ferreira P."/>
            <person name="Barriuso J."/>
            <person name="Kellner H."/>
            <person name="Castanera R."/>
            <person name="Alfaro M."/>
            <person name="Ramirez L."/>
            <person name="Pisabarro A.G."/>
            <person name="Kuo A."/>
            <person name="Tritt A."/>
            <person name="Lipzen A."/>
            <person name="He G."/>
            <person name="Yan M."/>
            <person name="Ng V."/>
            <person name="Cullen D."/>
            <person name="Martin F."/>
            <person name="Rosso M.-N."/>
            <person name="Henrissat B."/>
            <person name="Hibbett D."/>
            <person name="Martinez A.T."/>
            <person name="Grigoriev I.V."/>
        </authorList>
    </citation>
    <scope>NUCLEOTIDE SEQUENCE</scope>
    <source>
        <strain evidence="12">CIRM-BRFM 674</strain>
    </source>
</reference>
<dbReference type="CDD" id="cd04652">
    <property type="entry name" value="LbH_eIF2B_gamma_C"/>
    <property type="match status" value="1"/>
</dbReference>
<proteinExistence type="inferred from homology"/>
<evidence type="ECO:0000256" key="8">
    <source>
        <dbReference type="ARBA" id="ARBA00045373"/>
    </source>
</evidence>
<dbReference type="GO" id="GO:0005851">
    <property type="term" value="C:eukaryotic translation initiation factor 2B complex"/>
    <property type="evidence" value="ECO:0007669"/>
    <property type="project" value="TreeGrafter"/>
</dbReference>
<evidence type="ECO:0000259" key="10">
    <source>
        <dbReference type="Pfam" id="PF00483"/>
    </source>
</evidence>
<dbReference type="SUPFAM" id="SSF53448">
    <property type="entry name" value="Nucleotide-diphospho-sugar transferases"/>
    <property type="match status" value="1"/>
</dbReference>
<evidence type="ECO:0000313" key="13">
    <source>
        <dbReference type="Proteomes" id="UP000807469"/>
    </source>
</evidence>
<dbReference type="GO" id="GO:0003743">
    <property type="term" value="F:translation initiation factor activity"/>
    <property type="evidence" value="ECO:0007669"/>
    <property type="project" value="UniProtKB-KW"/>
</dbReference>
<keyword evidence="4" id="KW-0396">Initiation factor</keyword>
<dbReference type="InterPro" id="IPR056764">
    <property type="entry name" value="LbH_EIF2B3/5"/>
</dbReference>
<evidence type="ECO:0000256" key="6">
    <source>
        <dbReference type="ARBA" id="ARBA00044196"/>
    </source>
</evidence>
<dbReference type="Pfam" id="PF00483">
    <property type="entry name" value="NTP_transferase"/>
    <property type="match status" value="1"/>
</dbReference>
<evidence type="ECO:0000259" key="11">
    <source>
        <dbReference type="Pfam" id="PF25084"/>
    </source>
</evidence>
<evidence type="ECO:0000313" key="12">
    <source>
        <dbReference type="EMBL" id="KAF9481563.1"/>
    </source>
</evidence>
<dbReference type="InterPro" id="IPR005835">
    <property type="entry name" value="NTP_transferase_dom"/>
</dbReference>
<evidence type="ECO:0000256" key="9">
    <source>
        <dbReference type="ARBA" id="ARBA00046432"/>
    </source>
</evidence>
<name>A0A9P5Z534_9AGAR</name>
<sequence>MDLDNVNTESAPREFLAVLLAGFGNELGPLTYDYGDEPCPKALLPVANKPLIEYTLEWIEKSGIKDVLLICPATHRDAIHHHIHSDISSSPLNIDLLSYDEAPDDHIGTCHILRQFSSRISGDFVMVPCDFIPSPSVPLSDLLDKFRVESLSQHSLATSFWYSSPRPEKGMSIEEWGPTPGLLPIVWEPTTGTLLHIDTPDDADRNSEEIELKMSMLSKFPRTKLSSSLDDSHVYVCRRAVLDLLQQKPHFSSLREEFIPWLCQIQYSRSKRTKYSLILNSVGESASQSLALDHSSLLNTTPFVDEDLPTPVSAESEAIFSKDLKIGLVVHKNQSDTAMRINTLQKFYEINRRLLSAATYVLPVDPKDRSLIDQRAQISSDSIVGESTQISERTSIKRSVIGRHCTIGKMVKITGCILLDHCVVEDGAKLDGCILGKSTQVGQKAELTRCVTQAGYEVGQGEVAKGEKLEVSDWMADPDTPVSQHQELHSD</sequence>
<evidence type="ECO:0000256" key="7">
    <source>
        <dbReference type="ARBA" id="ARBA00044229"/>
    </source>
</evidence>
<dbReference type="InterPro" id="IPR051960">
    <property type="entry name" value="eIF2B_gamma"/>
</dbReference>
<evidence type="ECO:0000256" key="1">
    <source>
        <dbReference type="ARBA" id="ARBA00004514"/>
    </source>
</evidence>
<comment type="caution">
    <text evidence="12">The sequence shown here is derived from an EMBL/GenBank/DDBJ whole genome shotgun (WGS) entry which is preliminary data.</text>
</comment>
<organism evidence="12 13">
    <name type="scientific">Pholiota conissans</name>
    <dbReference type="NCBI Taxonomy" id="109636"/>
    <lineage>
        <taxon>Eukaryota</taxon>
        <taxon>Fungi</taxon>
        <taxon>Dikarya</taxon>
        <taxon>Basidiomycota</taxon>
        <taxon>Agaricomycotina</taxon>
        <taxon>Agaricomycetes</taxon>
        <taxon>Agaricomycetidae</taxon>
        <taxon>Agaricales</taxon>
        <taxon>Agaricineae</taxon>
        <taxon>Strophariaceae</taxon>
        <taxon>Pholiota</taxon>
    </lineage>
</organism>
<protein>
    <recommendedName>
        <fullName evidence="6">Translation initiation factor eIF2B subunit gamma</fullName>
    </recommendedName>
    <alternativeName>
        <fullName evidence="7">eIF2B GDP-GTP exchange factor subunit gamma</fullName>
    </alternativeName>
</protein>
<keyword evidence="13" id="KW-1185">Reference proteome</keyword>
<dbReference type="InterPro" id="IPR029044">
    <property type="entry name" value="Nucleotide-diphossugar_trans"/>
</dbReference>
<comment type="similarity">
    <text evidence="2">Belongs to the eIF-2B gamma/epsilon subunits family.</text>
</comment>
<evidence type="ECO:0000256" key="5">
    <source>
        <dbReference type="ARBA" id="ARBA00022917"/>
    </source>
</evidence>
<accession>A0A9P5Z534</accession>
<comment type="subunit">
    <text evidence="9">Component of the translation initiation factor 2B (eIF2B) complex which is a heterodecamer of two sets of five different subunits: alpha, beta, gamma, delta and epsilon. Subunits alpha, beta and delta comprise a regulatory subcomplex and subunits epsilon and gamma comprise a catalytic subcomplex. Within the complex, the hexameric regulatory complex resides at the center, with the two heterodimeric catalytic subcomplexes bound on opposite sides.</text>
</comment>
<keyword evidence="5" id="KW-0648">Protein biosynthesis</keyword>
<dbReference type="OrthoDB" id="1733332at2759"/>
<comment type="function">
    <text evidence="8">Acts as a component of the translation initiation factor 2B (eIF2B) complex, which catalyzes the exchange of GDP for GTP on the eukaryotic initiation factor 2 (eIF2) complex gamma subunit. Its guanine nucleotide exchange factor activity is repressed when bound to eIF2 complex phosphorylated on the alpha subunit, thereby limiting the amount of methionyl-initiator methionine tRNA available to the ribosome and consequently global translation is repressed.</text>
</comment>
<comment type="subcellular location">
    <subcellularLocation>
        <location evidence="1">Cytoplasm</location>
        <location evidence="1">Cytosol</location>
    </subcellularLocation>
</comment>
<dbReference type="Proteomes" id="UP000807469">
    <property type="component" value="Unassembled WGS sequence"/>
</dbReference>